<dbReference type="PROSITE" id="PS50043">
    <property type="entry name" value="HTH_LUXR_2"/>
    <property type="match status" value="1"/>
</dbReference>
<accession>A0A3N4R8P7</accession>
<feature type="domain" description="HTH luxR-type" evidence="3">
    <location>
        <begin position="902"/>
        <end position="967"/>
    </location>
</feature>
<evidence type="ECO:0000313" key="5">
    <source>
        <dbReference type="EMBL" id="RPE29562.1"/>
    </source>
</evidence>
<gene>
    <name evidence="5" type="ORF">EDD38_6720</name>
    <name evidence="4" type="ORF">EDD39_6969</name>
</gene>
<evidence type="ECO:0000313" key="4">
    <source>
        <dbReference type="EMBL" id="ROR35312.1"/>
    </source>
</evidence>
<dbReference type="InterPro" id="IPR041664">
    <property type="entry name" value="AAA_16"/>
</dbReference>
<comment type="caution">
    <text evidence="5">The sequence shown here is derived from an EMBL/GenBank/DDBJ whole genome shotgun (WGS) entry which is preliminary data.</text>
</comment>
<dbReference type="EMBL" id="RKQG01000002">
    <property type="protein sequence ID" value="RPE29562.1"/>
    <property type="molecule type" value="Genomic_DNA"/>
</dbReference>
<reference evidence="6 7" key="1">
    <citation type="submission" date="2018-11" db="EMBL/GenBank/DDBJ databases">
        <title>Sequencing the genomes of 1000 actinobacteria strains.</title>
        <authorList>
            <person name="Klenk H.-P."/>
        </authorList>
    </citation>
    <scope>NUCLEOTIDE SEQUENCE [LARGE SCALE GENOMIC DNA]</scope>
    <source>
        <strain evidence="4 7">DSM 44780</strain>
        <strain evidence="5 6">DSM 44781</strain>
    </source>
</reference>
<evidence type="ECO:0000313" key="6">
    <source>
        <dbReference type="Proteomes" id="UP000266906"/>
    </source>
</evidence>
<dbReference type="GO" id="GO:0003677">
    <property type="term" value="F:DNA binding"/>
    <property type="evidence" value="ECO:0007669"/>
    <property type="project" value="InterPro"/>
</dbReference>
<proteinExistence type="predicted"/>
<organism evidence="5 6">
    <name type="scientific">Kitasatospora cineracea</name>
    <dbReference type="NCBI Taxonomy" id="88074"/>
    <lineage>
        <taxon>Bacteria</taxon>
        <taxon>Bacillati</taxon>
        <taxon>Actinomycetota</taxon>
        <taxon>Actinomycetes</taxon>
        <taxon>Kitasatosporales</taxon>
        <taxon>Streptomycetaceae</taxon>
        <taxon>Kitasatospora</taxon>
    </lineage>
</organism>
<evidence type="ECO:0000256" key="2">
    <source>
        <dbReference type="ARBA" id="ARBA00022840"/>
    </source>
</evidence>
<keyword evidence="1" id="KW-0547">Nucleotide-binding</keyword>
<dbReference type="InterPro" id="IPR000792">
    <property type="entry name" value="Tscrpt_reg_LuxR_C"/>
</dbReference>
<dbReference type="Pfam" id="PF00196">
    <property type="entry name" value="GerE"/>
    <property type="match status" value="1"/>
</dbReference>
<dbReference type="AlphaFoldDB" id="A0A3N4R8P7"/>
<dbReference type="PANTHER" id="PTHR16305:SF35">
    <property type="entry name" value="TRANSCRIPTIONAL ACTIVATOR DOMAIN"/>
    <property type="match status" value="1"/>
</dbReference>
<dbReference type="SUPFAM" id="SSF46894">
    <property type="entry name" value="C-terminal effector domain of the bipartite response regulators"/>
    <property type="match status" value="1"/>
</dbReference>
<dbReference type="Proteomes" id="UP000266906">
    <property type="component" value="Unassembled WGS sequence"/>
</dbReference>
<dbReference type="InterPro" id="IPR036388">
    <property type="entry name" value="WH-like_DNA-bd_sf"/>
</dbReference>
<keyword evidence="6" id="KW-1185">Reference proteome</keyword>
<dbReference type="GO" id="GO:0004016">
    <property type="term" value="F:adenylate cyclase activity"/>
    <property type="evidence" value="ECO:0007669"/>
    <property type="project" value="TreeGrafter"/>
</dbReference>
<dbReference type="PRINTS" id="PR00038">
    <property type="entry name" value="HTHLUXR"/>
</dbReference>
<evidence type="ECO:0000256" key="1">
    <source>
        <dbReference type="ARBA" id="ARBA00022741"/>
    </source>
</evidence>
<dbReference type="GO" id="GO:0005737">
    <property type="term" value="C:cytoplasm"/>
    <property type="evidence" value="ECO:0007669"/>
    <property type="project" value="TreeGrafter"/>
</dbReference>
<dbReference type="RefSeq" id="WP_123563581.1">
    <property type="nucleotide sequence ID" value="NZ_JBEYIY010000004.1"/>
</dbReference>
<dbReference type="CDD" id="cd06170">
    <property type="entry name" value="LuxR_C_like"/>
    <property type="match status" value="1"/>
</dbReference>
<dbReference type="Proteomes" id="UP000267408">
    <property type="component" value="Unassembled WGS sequence"/>
</dbReference>
<dbReference type="EMBL" id="RJVJ01000003">
    <property type="protein sequence ID" value="ROR35312.1"/>
    <property type="molecule type" value="Genomic_DNA"/>
</dbReference>
<dbReference type="OrthoDB" id="5378762at2"/>
<dbReference type="InterPro" id="IPR027417">
    <property type="entry name" value="P-loop_NTPase"/>
</dbReference>
<dbReference type="SUPFAM" id="SSF52540">
    <property type="entry name" value="P-loop containing nucleoside triphosphate hydrolases"/>
    <property type="match status" value="1"/>
</dbReference>
<evidence type="ECO:0000259" key="3">
    <source>
        <dbReference type="PROSITE" id="PS50043"/>
    </source>
</evidence>
<dbReference type="Pfam" id="PF13191">
    <property type="entry name" value="AAA_16"/>
    <property type="match status" value="1"/>
</dbReference>
<name>A0A3N4R8P7_9ACTN</name>
<dbReference type="PANTHER" id="PTHR16305">
    <property type="entry name" value="TESTICULAR SOLUBLE ADENYLYL CYCLASE"/>
    <property type="match status" value="1"/>
</dbReference>
<dbReference type="InterPro" id="IPR016032">
    <property type="entry name" value="Sig_transdc_resp-reg_C-effctor"/>
</dbReference>
<evidence type="ECO:0000313" key="7">
    <source>
        <dbReference type="Proteomes" id="UP000267408"/>
    </source>
</evidence>
<protein>
    <submittedName>
        <fullName evidence="5">Regulatory LuxR family protein</fullName>
    </submittedName>
</protein>
<dbReference type="SMART" id="SM00421">
    <property type="entry name" value="HTH_LUXR"/>
    <property type="match status" value="1"/>
</dbReference>
<dbReference type="GO" id="GO:0006355">
    <property type="term" value="P:regulation of DNA-templated transcription"/>
    <property type="evidence" value="ECO:0007669"/>
    <property type="project" value="InterPro"/>
</dbReference>
<sequence>MRMTSSPVVGRDAELALADGLLSDARRHCGRALFLLGEAGIGKSRLAGECESRAAALGLPVLRGRGSPSGSGTPFRPLAEALSSRFRIGGPPTDPALAPYRPALARLIPEWRPATAVGHPEGVLDLAEALLRLLAVIGREQGCVLVLEDLHDVDSETVAVLEYLVDNLAGLPVLLVGTLRPQPGPALDLVDAADRRRAASVATLRPLKPGAVRAIAAGCLGVPGAGVPAELVERLVASGDGNPYLVEELLAEMVGSGLLRWGGGGGWQVAGDLSTTVPATVVRGYRRRIELLEPGAQEAVLLAASLGARFSVATLQLVTGTADRLLFAQLRSAVEAGLIVPDPGAPDRYAFRHALTAEAVLASLPPAERAAIARQAAVGLQRADPELTDDRCQLVADLRIAAGDLADAALLYAEAGRRAQADGLSGTAVALLGRAHELADPSARTGIAESLLHALADAGQLDRALALVDSLAPAGAAALGPDARIALHTRLAWVAVAAERRADAVGQLAAARALLQDGGTPQQGAALAVVECGLALLPGQGGCTTEAERKARAAAEVAEQTKLPVVACQAWQLLALLVRERGFDVADACLERMLAVAETHTLPLWRVEALTRLGANTYMRTGDIRRLEQAWEAANELGAIQLAQTAESVLAMNAVLRGDPRRAEEILARCLGASARMGNLGTRRYLLLVSATLGAHRGRRREMERGLLAFRQAGGAESQLTPVMLGLCRAVCALLEEDRTAARAELAAAAAWEALHPNVYYLAGRYGLSPLLEVLAGRAERADFAAVAANPAAGLAWNRQFLMLADAVLLGREGLGERAAGLVEDFRRHAVIFPTGHHLGLRLVAEAALADGWGDPASWLQAAEEYFHQSEVPAVVGACRAMLRQAGVTVPQRRSGRELIPAELRAQGLTPREYEVLALLADRPGNQDIGRRLCISPRTVEKHIASLLQKTGLAGRAALSRLSAELASADG</sequence>
<dbReference type="Gene3D" id="1.10.10.10">
    <property type="entry name" value="Winged helix-like DNA-binding domain superfamily/Winged helix DNA-binding domain"/>
    <property type="match status" value="1"/>
</dbReference>
<accession>A0A8G1U9G1</accession>
<dbReference type="GO" id="GO:0005524">
    <property type="term" value="F:ATP binding"/>
    <property type="evidence" value="ECO:0007669"/>
    <property type="project" value="UniProtKB-KW"/>
</dbReference>
<keyword evidence="2" id="KW-0067">ATP-binding</keyword>